<sequence>MPPGPDPEQQPLLSSDRRRLVGLHGDGDIVDCHIRKIHGDDTPVLRLRTQLQAFLASKWGHYFVIVLVSLDISSIFANFLIQLHVCEHTCGDKAEAGFDARPWAQAVEVLAVFSLLFSSLFMLELVGSFFAFGPSYFRSPFHVFDAVVIIAAFVIDLLLRGPLEEAGSLIVVLRLWRVFKIIEEFSAGAADELEDMAQRLSHMQDEMTTLKRENSTLKLRLEGDGNGRIHNL</sequence>
<keyword evidence="6" id="KW-0851">Voltage-gated channel</keyword>
<evidence type="ECO:0000256" key="1">
    <source>
        <dbReference type="ARBA" id="ARBA00004651"/>
    </source>
</evidence>
<dbReference type="AlphaFoldDB" id="W2RIZ1"/>
<gene>
    <name evidence="16" type="ORF">HMPREF1541_08698</name>
</gene>
<dbReference type="Gene3D" id="1.20.120.350">
    <property type="entry name" value="Voltage-gated potassium channels. Chain C"/>
    <property type="match status" value="1"/>
</dbReference>
<evidence type="ECO:0000256" key="9">
    <source>
        <dbReference type="ARBA" id="ARBA00023065"/>
    </source>
</evidence>
<evidence type="ECO:0000259" key="15">
    <source>
        <dbReference type="Pfam" id="PF00520"/>
    </source>
</evidence>
<feature type="transmembrane region" description="Helical" evidence="14">
    <location>
        <begin position="141"/>
        <end position="159"/>
    </location>
</feature>
<evidence type="ECO:0000256" key="13">
    <source>
        <dbReference type="SAM" id="Coils"/>
    </source>
</evidence>
<evidence type="ECO:0000313" key="16">
    <source>
        <dbReference type="EMBL" id="ETN36421.1"/>
    </source>
</evidence>
<name>W2RIZ1_CYPE1</name>
<dbReference type="InterPro" id="IPR005821">
    <property type="entry name" value="Ion_trans_dom"/>
</dbReference>
<dbReference type="InterPro" id="IPR027359">
    <property type="entry name" value="Volt_channel_dom_sf"/>
</dbReference>
<comment type="subcellular location">
    <subcellularLocation>
        <location evidence="1">Cell membrane</location>
        <topology evidence="1">Multi-pass membrane protein</topology>
    </subcellularLocation>
</comment>
<evidence type="ECO:0000256" key="14">
    <source>
        <dbReference type="SAM" id="Phobius"/>
    </source>
</evidence>
<evidence type="ECO:0000313" key="17">
    <source>
        <dbReference type="Proteomes" id="UP000030752"/>
    </source>
</evidence>
<keyword evidence="9" id="KW-0406">Ion transport</keyword>
<keyword evidence="11" id="KW-0407">Ion channel</keyword>
<feature type="coiled-coil region" evidence="13">
    <location>
        <begin position="193"/>
        <end position="220"/>
    </location>
</feature>
<evidence type="ECO:0000256" key="4">
    <source>
        <dbReference type="ARBA" id="ARBA00022475"/>
    </source>
</evidence>
<proteinExistence type="predicted"/>
<dbReference type="EMBL" id="KB822725">
    <property type="protein sequence ID" value="ETN36421.1"/>
    <property type="molecule type" value="Genomic_DNA"/>
</dbReference>
<evidence type="ECO:0000256" key="2">
    <source>
        <dbReference type="ARBA" id="ARBA00015897"/>
    </source>
</evidence>
<dbReference type="InParanoid" id="W2RIZ1"/>
<dbReference type="GO" id="GO:0005886">
    <property type="term" value="C:plasma membrane"/>
    <property type="evidence" value="ECO:0007669"/>
    <property type="project" value="UniProtKB-SubCell"/>
</dbReference>
<dbReference type="STRING" id="1220924.W2RIZ1"/>
<feature type="transmembrane region" description="Helical" evidence="14">
    <location>
        <begin position="102"/>
        <end position="121"/>
    </location>
</feature>
<dbReference type="eggNOG" id="ENOG502RX8B">
    <property type="taxonomic scope" value="Eukaryota"/>
</dbReference>
<evidence type="ECO:0000256" key="11">
    <source>
        <dbReference type="ARBA" id="ARBA00023303"/>
    </source>
</evidence>
<feature type="transmembrane region" description="Helical" evidence="14">
    <location>
        <begin position="59"/>
        <end position="81"/>
    </location>
</feature>
<dbReference type="VEuPathDB" id="FungiDB:HMPREF1541_08698"/>
<dbReference type="PANTHER" id="PTHR46480:SF1">
    <property type="entry name" value="VOLTAGE-GATED HYDROGEN CHANNEL 1"/>
    <property type="match status" value="1"/>
</dbReference>
<protein>
    <recommendedName>
        <fullName evidence="2">Voltage-gated hydrogen channel 1</fullName>
    </recommendedName>
    <alternativeName>
        <fullName evidence="12">Hydrogen voltage-gated channel 1</fullName>
    </alternativeName>
</protein>
<dbReference type="GeneID" id="19976037"/>
<dbReference type="HOGENOM" id="CLU_076372_1_2_1"/>
<evidence type="ECO:0000256" key="12">
    <source>
        <dbReference type="ARBA" id="ARBA00031989"/>
    </source>
</evidence>
<dbReference type="InterPro" id="IPR031846">
    <property type="entry name" value="Hvcn1"/>
</dbReference>
<keyword evidence="7 14" id="KW-1133">Transmembrane helix</keyword>
<dbReference type="GO" id="GO:0030171">
    <property type="term" value="F:voltage-gated proton channel activity"/>
    <property type="evidence" value="ECO:0007669"/>
    <property type="project" value="InterPro"/>
</dbReference>
<organism evidence="16 17">
    <name type="scientific">Cyphellophora europaea (strain CBS 101466)</name>
    <name type="common">Phialophora europaea</name>
    <dbReference type="NCBI Taxonomy" id="1220924"/>
    <lineage>
        <taxon>Eukaryota</taxon>
        <taxon>Fungi</taxon>
        <taxon>Dikarya</taxon>
        <taxon>Ascomycota</taxon>
        <taxon>Pezizomycotina</taxon>
        <taxon>Eurotiomycetes</taxon>
        <taxon>Chaetothyriomycetidae</taxon>
        <taxon>Chaetothyriales</taxon>
        <taxon>Cyphellophoraceae</taxon>
        <taxon>Cyphellophora</taxon>
    </lineage>
</organism>
<dbReference type="GO" id="GO:0034702">
    <property type="term" value="C:monoatomic ion channel complex"/>
    <property type="evidence" value="ECO:0007669"/>
    <property type="project" value="UniProtKB-KW"/>
</dbReference>
<keyword evidence="10 14" id="KW-0472">Membrane</keyword>
<dbReference type="Proteomes" id="UP000030752">
    <property type="component" value="Unassembled WGS sequence"/>
</dbReference>
<keyword evidence="5 14" id="KW-0812">Transmembrane</keyword>
<dbReference type="RefSeq" id="XP_008721239.1">
    <property type="nucleotide sequence ID" value="XM_008723017.1"/>
</dbReference>
<keyword evidence="8 13" id="KW-0175">Coiled coil</keyword>
<accession>W2RIZ1</accession>
<reference evidence="16 17" key="1">
    <citation type="submission" date="2013-03" db="EMBL/GenBank/DDBJ databases">
        <title>The Genome Sequence of Phialophora europaea CBS 101466.</title>
        <authorList>
            <consortium name="The Broad Institute Genomics Platform"/>
            <person name="Cuomo C."/>
            <person name="de Hoog S."/>
            <person name="Gorbushina A."/>
            <person name="Walker B."/>
            <person name="Young S.K."/>
            <person name="Zeng Q."/>
            <person name="Gargeya S."/>
            <person name="Fitzgerald M."/>
            <person name="Haas B."/>
            <person name="Abouelleil A."/>
            <person name="Allen A.W."/>
            <person name="Alvarado L."/>
            <person name="Arachchi H.M."/>
            <person name="Berlin A.M."/>
            <person name="Chapman S.B."/>
            <person name="Gainer-Dewar J."/>
            <person name="Goldberg J."/>
            <person name="Griggs A."/>
            <person name="Gujja S."/>
            <person name="Hansen M."/>
            <person name="Howarth C."/>
            <person name="Imamovic A."/>
            <person name="Ireland A."/>
            <person name="Larimer J."/>
            <person name="McCowan C."/>
            <person name="Murphy C."/>
            <person name="Pearson M."/>
            <person name="Poon T.W."/>
            <person name="Priest M."/>
            <person name="Roberts A."/>
            <person name="Saif S."/>
            <person name="Shea T."/>
            <person name="Sisk P."/>
            <person name="Sykes S."/>
            <person name="Wortman J."/>
            <person name="Nusbaum C."/>
            <person name="Birren B."/>
        </authorList>
    </citation>
    <scope>NUCLEOTIDE SEQUENCE [LARGE SCALE GENOMIC DNA]</scope>
    <source>
        <strain evidence="16 17">CBS 101466</strain>
    </source>
</reference>
<feature type="domain" description="Ion transport" evidence="15">
    <location>
        <begin position="60"/>
        <end position="184"/>
    </location>
</feature>
<evidence type="ECO:0000256" key="6">
    <source>
        <dbReference type="ARBA" id="ARBA00022882"/>
    </source>
</evidence>
<evidence type="ECO:0000256" key="5">
    <source>
        <dbReference type="ARBA" id="ARBA00022692"/>
    </source>
</evidence>
<keyword evidence="4" id="KW-1003">Cell membrane</keyword>
<keyword evidence="17" id="KW-1185">Reference proteome</keyword>
<evidence type="ECO:0000256" key="10">
    <source>
        <dbReference type="ARBA" id="ARBA00023136"/>
    </source>
</evidence>
<evidence type="ECO:0000256" key="8">
    <source>
        <dbReference type="ARBA" id="ARBA00023054"/>
    </source>
</evidence>
<dbReference type="OrthoDB" id="427456at2759"/>
<dbReference type="Pfam" id="PF00520">
    <property type="entry name" value="Ion_trans"/>
    <property type="match status" value="1"/>
</dbReference>
<keyword evidence="3" id="KW-0813">Transport</keyword>
<evidence type="ECO:0000256" key="3">
    <source>
        <dbReference type="ARBA" id="ARBA00022448"/>
    </source>
</evidence>
<dbReference type="PANTHER" id="PTHR46480">
    <property type="entry name" value="F20B24.22"/>
    <property type="match status" value="1"/>
</dbReference>
<evidence type="ECO:0000256" key="7">
    <source>
        <dbReference type="ARBA" id="ARBA00022989"/>
    </source>
</evidence>